<name>A0A840NEP9_9PSEU</name>
<organism evidence="5 6">
    <name type="scientific">Saccharopolyspora gloriosae</name>
    <dbReference type="NCBI Taxonomy" id="455344"/>
    <lineage>
        <taxon>Bacteria</taxon>
        <taxon>Bacillati</taxon>
        <taxon>Actinomycetota</taxon>
        <taxon>Actinomycetes</taxon>
        <taxon>Pseudonocardiales</taxon>
        <taxon>Pseudonocardiaceae</taxon>
        <taxon>Saccharopolyspora</taxon>
    </lineage>
</organism>
<accession>A0A840NEP9</accession>
<dbReference type="InterPro" id="IPR003593">
    <property type="entry name" value="AAA+_ATPase"/>
</dbReference>
<dbReference type="SUPFAM" id="SSF55464">
    <property type="entry name" value="Origin of replication-binding domain, RBD-like"/>
    <property type="match status" value="1"/>
</dbReference>
<dbReference type="Pfam" id="PF08751">
    <property type="entry name" value="TrwC"/>
    <property type="match status" value="1"/>
</dbReference>
<dbReference type="GO" id="GO:0003678">
    <property type="term" value="F:DNA helicase activity"/>
    <property type="evidence" value="ECO:0007669"/>
    <property type="project" value="UniProtKB-ARBA"/>
</dbReference>
<dbReference type="Pfam" id="PF13604">
    <property type="entry name" value="AAA_30"/>
    <property type="match status" value="1"/>
</dbReference>
<protein>
    <submittedName>
        <fullName evidence="5">Conjugative relaxase-like TrwC/TraI family protein</fullName>
    </submittedName>
</protein>
<keyword evidence="2" id="KW-0067">ATP-binding</keyword>
<reference evidence="5 6" key="1">
    <citation type="submission" date="2020-08" db="EMBL/GenBank/DDBJ databases">
        <title>Sequencing the genomes of 1000 actinobacteria strains.</title>
        <authorList>
            <person name="Klenk H.-P."/>
        </authorList>
    </citation>
    <scope>NUCLEOTIDE SEQUENCE [LARGE SCALE GENOMIC DNA]</scope>
    <source>
        <strain evidence="5 6">DSM 45582</strain>
    </source>
</reference>
<dbReference type="GO" id="GO:0005524">
    <property type="term" value="F:ATP binding"/>
    <property type="evidence" value="ECO:0007669"/>
    <property type="project" value="UniProtKB-KW"/>
</dbReference>
<feature type="region of interest" description="Disordered" evidence="3">
    <location>
        <begin position="1270"/>
        <end position="1292"/>
    </location>
</feature>
<dbReference type="Gene3D" id="3.40.50.300">
    <property type="entry name" value="P-loop containing nucleotide triphosphate hydrolases"/>
    <property type="match status" value="2"/>
</dbReference>
<dbReference type="InterPro" id="IPR014862">
    <property type="entry name" value="TrwC"/>
</dbReference>
<keyword evidence="1" id="KW-0547">Nucleotide-binding</keyword>
<gene>
    <name evidence="5" type="ORF">BJ969_003172</name>
</gene>
<keyword evidence="6" id="KW-1185">Reference proteome</keyword>
<dbReference type="CDD" id="cd17933">
    <property type="entry name" value="DEXSc_RecD-like"/>
    <property type="match status" value="1"/>
</dbReference>
<feature type="region of interest" description="Disordered" evidence="3">
    <location>
        <begin position="1620"/>
        <end position="1663"/>
    </location>
</feature>
<dbReference type="PANTHER" id="PTHR43788:SF6">
    <property type="entry name" value="DNA HELICASE B"/>
    <property type="match status" value="1"/>
</dbReference>
<evidence type="ECO:0000259" key="4">
    <source>
        <dbReference type="SMART" id="SM00382"/>
    </source>
</evidence>
<evidence type="ECO:0000256" key="2">
    <source>
        <dbReference type="ARBA" id="ARBA00022840"/>
    </source>
</evidence>
<evidence type="ECO:0000313" key="6">
    <source>
        <dbReference type="Proteomes" id="UP000580474"/>
    </source>
</evidence>
<feature type="compositionally biased region" description="Basic and acidic residues" evidence="3">
    <location>
        <begin position="1270"/>
        <end position="1290"/>
    </location>
</feature>
<feature type="domain" description="AAA+ ATPase" evidence="4">
    <location>
        <begin position="580"/>
        <end position="729"/>
    </location>
</feature>
<dbReference type="Proteomes" id="UP000580474">
    <property type="component" value="Unassembled WGS sequence"/>
</dbReference>
<dbReference type="InterPro" id="IPR027417">
    <property type="entry name" value="P-loop_NTPase"/>
</dbReference>
<dbReference type="PANTHER" id="PTHR43788">
    <property type="entry name" value="DNA2/NAM7 HELICASE FAMILY MEMBER"/>
    <property type="match status" value="1"/>
</dbReference>
<dbReference type="EMBL" id="JACHIV010000001">
    <property type="protein sequence ID" value="MBB5070084.1"/>
    <property type="molecule type" value="Genomic_DNA"/>
</dbReference>
<dbReference type="SMART" id="SM00382">
    <property type="entry name" value="AAA"/>
    <property type="match status" value="1"/>
</dbReference>
<feature type="compositionally biased region" description="Basic and acidic residues" evidence="3">
    <location>
        <begin position="1620"/>
        <end position="1655"/>
    </location>
</feature>
<evidence type="ECO:0000313" key="5">
    <source>
        <dbReference type="EMBL" id="MBB5070084.1"/>
    </source>
</evidence>
<evidence type="ECO:0000256" key="1">
    <source>
        <dbReference type="ARBA" id="ARBA00022741"/>
    </source>
</evidence>
<dbReference type="Gene3D" id="2.30.30.940">
    <property type="match status" value="1"/>
</dbReference>
<dbReference type="NCBIfam" id="NF041492">
    <property type="entry name" value="MobF"/>
    <property type="match status" value="1"/>
</dbReference>
<sequence length="1663" mass="184626">MMGIRKITPGGHEYLVGRVACGDRDLDVGETLADYYFRHGYPPGQWFGSGAAALGMTGEVSAAQMQALFGEGRHPDANGIEARLLAAGASPQEVLRATKLGNRFPRFGGIDDLRTMIREAYTAYNQAHGREANAPISETDRSRIRRDVQVRAFTQARGAPPTDDDEFEAWRAEQRRLLKNATAGYELVFAPPKSVSVAWGLGDSATRERIVEAHRRAVRDTLGYLERQAAFTRKGAGGIAQHDTRGIAATLFEHWDSRAADPHLHTHVPVSTKVQSAVDGKWTSVDGRTLLASAVTLSEFYNSRIRDLMREQGAQFRLQPHQGIDLKRPVWELDGVSSELLEGFSQRSAAVERERARGIVAYRRAHGREPNSKELLEIGRRAQYATRQAKPAESLPLAKHVARWRQEATAIAGAAVVGRIGERVFGARPATSDERSLEELAVATLTTVSEHYSHFNRWNLLAEAHRQSAGAAIHADERERFVDRIVQAVLDAPDTIALQAPSLVEEPESLRRASGESVFTEHGAERFTTHQTLREEAALAAWGQRRDGHRLTSGTVDAALARTELNDAQQAAVRGFATSGRRIQLLVAPAGTGKTTTMKVFADAWRSAGGQVYAFGPSARAAQELGQSIGARPHTLHQVTTALDLGNAHRRFGFTRGDVLIIDEAAMAGTHTLHTVVRYALSRGADVRMVGDHRQLSAVEAGGAVRWFAHQNADSVLKLREVVRFRDPDQAQASLLLHAAQPEGLNYYFARNMVQDGSLETMRDAAHRAWRADLDSGLQSLLIVPSNDDVVDLNVQARELRLARGHVDDERSVRLHDGTTAGAGDWVVTRHNDRLKTLFRGTDFVKNGDTWTVQRVHDNGSLVLRHQATGGSVRLPAEYVREHVELAYAATVNRVQGMTAEHTAHSVITRGISREQLYTMVTRARGQNRLWVETHEHTLNSHHETPLERTARGVLENALQRSSAETSASEELRSSLGAEESLRTLVARHTHVADLGRADRIDSVLTEHVPELLDLDGAGALRQQLRSAEHLGWQAERLIPELASGLDDADNLAALLTWRIGDLVANQQPPARTATPTAEQMSRWRSTIERHDHTAAPEDPEWNRVWERAAAAAAEGLDADAAIRRAAHALSIRNATDPASASTVAADVVAAACAEQRGHQPVPWLAHADFRNLSADEADYLHRLQLAITDRVTELRQATAANPPHWSTGLGPRPDEPRAALRWEELLGHAAAYRETYGIDTTDPARPLGEPPEGHNLRAQAWHHILDRWTPEAHPDTDRRDPNDRLREEFGEPLMATLTATDRPTKHRTEQPLSDTVHRREQLVRSLLDQAAREALAIHAPAALGAPAEEALLRALHDATRAGWQPHRLLPRLNELDDARDPAALLAWRIHRHTDGREPPAPTAEPTTDQIEHWKGLIQHAEQPDWSSWGTVWRHAAAASSAGLDTDRALTDTTHALRSRTELNPREVAQRLVDHLADQRTAGLGYRPALPWMSSLPPDIDTGQLDDLDHAIRGRLTELRDATTTNPPRWATNLPPRPDDPYAAEQWAELLTRTAAYRETYGVRTDHPDLPLGPQPHGDNTRTQNWHTLNNHWRLPMHPEHTEYTQRRLNNIRENLIDAQDDRRDDRTDQREHLSDEHHRLRAEEEHHHTQDHGRGSGLSHGA</sequence>
<proteinExistence type="predicted"/>
<comment type="caution">
    <text evidence="5">The sequence shown here is derived from an EMBL/GenBank/DDBJ whole genome shotgun (WGS) entry which is preliminary data.</text>
</comment>
<dbReference type="CDD" id="cd18809">
    <property type="entry name" value="SF1_C_RecD"/>
    <property type="match status" value="1"/>
</dbReference>
<dbReference type="SUPFAM" id="SSF52540">
    <property type="entry name" value="P-loop containing nucleoside triphosphate hydrolases"/>
    <property type="match status" value="2"/>
</dbReference>
<dbReference type="InterPro" id="IPR050534">
    <property type="entry name" value="Coronavir_polyprotein_1ab"/>
</dbReference>
<evidence type="ECO:0000256" key="3">
    <source>
        <dbReference type="SAM" id="MobiDB-lite"/>
    </source>
</evidence>